<organism evidence="2 3">
    <name type="scientific">Lithospermum erythrorhizon</name>
    <name type="common">Purple gromwell</name>
    <name type="synonym">Lithospermum officinale var. erythrorhizon</name>
    <dbReference type="NCBI Taxonomy" id="34254"/>
    <lineage>
        <taxon>Eukaryota</taxon>
        <taxon>Viridiplantae</taxon>
        <taxon>Streptophyta</taxon>
        <taxon>Embryophyta</taxon>
        <taxon>Tracheophyta</taxon>
        <taxon>Spermatophyta</taxon>
        <taxon>Magnoliopsida</taxon>
        <taxon>eudicotyledons</taxon>
        <taxon>Gunneridae</taxon>
        <taxon>Pentapetalae</taxon>
        <taxon>asterids</taxon>
        <taxon>lamiids</taxon>
        <taxon>Boraginales</taxon>
        <taxon>Boraginaceae</taxon>
        <taxon>Boraginoideae</taxon>
        <taxon>Lithospermeae</taxon>
        <taxon>Lithospermum</taxon>
    </lineage>
</organism>
<evidence type="ECO:0000259" key="1">
    <source>
        <dbReference type="Pfam" id="PF13966"/>
    </source>
</evidence>
<proteinExistence type="predicted"/>
<feature type="domain" description="Reverse transcriptase zinc-binding" evidence="1">
    <location>
        <begin position="19"/>
        <end position="107"/>
    </location>
</feature>
<sequence>MPFPDRSQEDTVLWKHSPAYQLLHTTSERDKQKASSSGKPPTTWRKIWKLKAPSKIKHFCWKLYSDCLPNASNLRKRGVLSQRGCPLCRAKEEDSTHTFQRCPFTSETLTRQQLKSFPYQFACMQDLVEFSFDNLEKDQLTKWVITMWDVWRQRNLALREEPIRQPEETATFALNFMSRMANAAFVANQPFSIIENG</sequence>
<keyword evidence="3" id="KW-1185">Reference proteome</keyword>
<protein>
    <recommendedName>
        <fullName evidence="1">Reverse transcriptase zinc-binding domain-containing protein</fullName>
    </recommendedName>
</protein>
<dbReference type="AlphaFoldDB" id="A0AAV3QLG4"/>
<dbReference type="Proteomes" id="UP001454036">
    <property type="component" value="Unassembled WGS sequence"/>
</dbReference>
<dbReference type="InterPro" id="IPR026960">
    <property type="entry name" value="RVT-Znf"/>
</dbReference>
<dbReference type="Pfam" id="PF13966">
    <property type="entry name" value="zf-RVT"/>
    <property type="match status" value="1"/>
</dbReference>
<gene>
    <name evidence="2" type="ORF">LIER_19721</name>
</gene>
<evidence type="ECO:0000313" key="3">
    <source>
        <dbReference type="Proteomes" id="UP001454036"/>
    </source>
</evidence>
<evidence type="ECO:0000313" key="2">
    <source>
        <dbReference type="EMBL" id="GAA0163978.1"/>
    </source>
</evidence>
<dbReference type="EMBL" id="BAABME010004910">
    <property type="protein sequence ID" value="GAA0163978.1"/>
    <property type="molecule type" value="Genomic_DNA"/>
</dbReference>
<name>A0AAV3QLG4_LITER</name>
<reference evidence="2 3" key="1">
    <citation type="submission" date="2024-01" db="EMBL/GenBank/DDBJ databases">
        <title>The complete chloroplast genome sequence of Lithospermum erythrorhizon: insights into the phylogenetic relationship among Boraginaceae species and the maternal lineages of purple gromwells.</title>
        <authorList>
            <person name="Okada T."/>
            <person name="Watanabe K."/>
        </authorList>
    </citation>
    <scope>NUCLEOTIDE SEQUENCE [LARGE SCALE GENOMIC DNA]</scope>
</reference>
<accession>A0AAV3QLG4</accession>
<comment type="caution">
    <text evidence="2">The sequence shown here is derived from an EMBL/GenBank/DDBJ whole genome shotgun (WGS) entry which is preliminary data.</text>
</comment>